<gene>
    <name evidence="1" type="ORF">DSCO28_31370</name>
</gene>
<name>A0A5K7ZN47_9BACT</name>
<proteinExistence type="predicted"/>
<dbReference type="EMBL" id="AP021876">
    <property type="protein sequence ID" value="BBO82571.1"/>
    <property type="molecule type" value="Genomic_DNA"/>
</dbReference>
<dbReference type="KEGG" id="dov:DSCO28_31370"/>
<reference evidence="1 2" key="1">
    <citation type="submission" date="2019-11" db="EMBL/GenBank/DDBJ databases">
        <title>Comparative genomics of hydrocarbon-degrading Desulfosarcina strains.</title>
        <authorList>
            <person name="Watanabe M."/>
            <person name="Kojima H."/>
            <person name="Fukui M."/>
        </authorList>
    </citation>
    <scope>NUCLEOTIDE SEQUENCE [LARGE SCALE GENOMIC DNA]</scope>
    <source>
        <strain evidence="1 2">28bB2T</strain>
    </source>
</reference>
<dbReference type="Proteomes" id="UP000425960">
    <property type="component" value="Chromosome"/>
</dbReference>
<dbReference type="AlphaFoldDB" id="A0A5K7ZN47"/>
<protein>
    <submittedName>
        <fullName evidence="1">Uncharacterized protein</fullName>
    </submittedName>
</protein>
<evidence type="ECO:0000313" key="2">
    <source>
        <dbReference type="Proteomes" id="UP000425960"/>
    </source>
</evidence>
<organism evidence="1 2">
    <name type="scientific">Desulfosarcina ovata subsp. sediminis</name>
    <dbReference type="NCBI Taxonomy" id="885957"/>
    <lineage>
        <taxon>Bacteria</taxon>
        <taxon>Pseudomonadati</taxon>
        <taxon>Thermodesulfobacteriota</taxon>
        <taxon>Desulfobacteria</taxon>
        <taxon>Desulfobacterales</taxon>
        <taxon>Desulfosarcinaceae</taxon>
        <taxon>Desulfosarcina</taxon>
    </lineage>
</organism>
<sequence>MKSSKRLAESRRAGAKTGFAVPVDPDAWRRFDPQFVYGCHLNQMAWALVAGITGEETKKEKP</sequence>
<accession>A0A5K7ZN47</accession>
<evidence type="ECO:0000313" key="1">
    <source>
        <dbReference type="EMBL" id="BBO82571.1"/>
    </source>
</evidence>